<evidence type="ECO:0000256" key="4">
    <source>
        <dbReference type="ARBA" id="ARBA00023054"/>
    </source>
</evidence>
<keyword evidence="4 6" id="KW-0175">Coiled coil</keyword>
<dbReference type="GO" id="GO:0022626">
    <property type="term" value="C:cytosolic ribosome"/>
    <property type="evidence" value="ECO:0007669"/>
    <property type="project" value="EnsemblFungi"/>
</dbReference>
<feature type="coiled-coil region" evidence="6">
    <location>
        <begin position="552"/>
        <end position="579"/>
    </location>
</feature>
<feature type="region of interest" description="Disordered" evidence="7">
    <location>
        <begin position="1016"/>
        <end position="1037"/>
    </location>
</feature>
<evidence type="ECO:0000256" key="2">
    <source>
        <dbReference type="ARBA" id="ARBA00008318"/>
    </source>
</evidence>
<feature type="coiled-coil region" evidence="6">
    <location>
        <begin position="826"/>
        <end position="907"/>
    </location>
</feature>
<dbReference type="Pfam" id="PF05670">
    <property type="entry name" value="NFACT-R_1"/>
    <property type="match status" value="1"/>
</dbReference>
<dbReference type="InterPro" id="IPR021846">
    <property type="entry name" value="NFACT-C"/>
</dbReference>
<dbReference type="OrthoDB" id="207084at2759"/>
<feature type="region of interest" description="Disordered" evidence="7">
    <location>
        <begin position="761"/>
        <end position="783"/>
    </location>
</feature>
<dbReference type="FunFam" id="2.30.310.10:FF:000003">
    <property type="entry name" value="Zinc knuckle domain containing protein"/>
    <property type="match status" value="1"/>
</dbReference>
<comment type="similarity">
    <text evidence="2">Belongs to the NEMF family.</text>
</comment>
<reference evidence="10 11" key="1">
    <citation type="journal article" date="2011" name="Proc. Natl. Acad. Sci. U.S.A.">
        <title>Evolutionary erosion of yeast sex chromosomes by mating-type switching accidents.</title>
        <authorList>
            <person name="Gordon J.L."/>
            <person name="Armisen D."/>
            <person name="Proux-Wera E."/>
            <person name="Oheigeartaigh S.S."/>
            <person name="Byrne K.P."/>
            <person name="Wolfe K.H."/>
        </authorList>
    </citation>
    <scope>NUCLEOTIDE SEQUENCE [LARGE SCALE GENOMIC DNA]</scope>
    <source>
        <strain evidence="11">ATCC 10597 / BCRC 20456 / CBS 421 / NBRC 0211 / NRRL Y-12639</strain>
    </source>
</reference>
<dbReference type="KEGG" id="ndi:NDAI_0G03400"/>
<evidence type="ECO:0000259" key="9">
    <source>
        <dbReference type="Pfam" id="PF11923"/>
    </source>
</evidence>
<evidence type="ECO:0000256" key="3">
    <source>
        <dbReference type="ARBA" id="ARBA00022490"/>
    </source>
</evidence>
<accession>G0WEA6</accession>
<dbReference type="STRING" id="1071378.G0WEA6"/>
<evidence type="ECO:0000313" key="10">
    <source>
        <dbReference type="EMBL" id="CCD26117.2"/>
    </source>
</evidence>
<dbReference type="AlphaFoldDB" id="G0WEA6"/>
<name>G0WEA6_NAUDC</name>
<evidence type="ECO:0000313" key="11">
    <source>
        <dbReference type="Proteomes" id="UP000000689"/>
    </source>
</evidence>
<feature type="domain" description="NFACT RNA-binding" evidence="8">
    <location>
        <begin position="599"/>
        <end position="708"/>
    </location>
</feature>
<dbReference type="GO" id="GO:0140708">
    <property type="term" value="P:CAT tailing"/>
    <property type="evidence" value="ECO:0007669"/>
    <property type="project" value="EnsemblFungi"/>
</dbReference>
<dbReference type="HOGENOM" id="CLU_003612_1_1_1"/>
<dbReference type="GO" id="GO:1990112">
    <property type="term" value="C:RQC complex"/>
    <property type="evidence" value="ECO:0007669"/>
    <property type="project" value="EnsemblFungi"/>
</dbReference>
<dbReference type="PANTHER" id="PTHR15239:SF6">
    <property type="entry name" value="RIBOSOME QUALITY CONTROL COMPLEX SUBUNIT NEMF"/>
    <property type="match status" value="1"/>
</dbReference>
<keyword evidence="3" id="KW-0963">Cytoplasm</keyword>
<feature type="compositionally biased region" description="Acidic residues" evidence="7">
    <location>
        <begin position="456"/>
        <end position="469"/>
    </location>
</feature>
<dbReference type="Proteomes" id="UP000000689">
    <property type="component" value="Chromosome 7"/>
</dbReference>
<dbReference type="InterPro" id="IPR008532">
    <property type="entry name" value="NFACT_RNA-bd"/>
</dbReference>
<keyword evidence="11" id="KW-1185">Reference proteome</keyword>
<evidence type="ECO:0000256" key="7">
    <source>
        <dbReference type="SAM" id="MobiDB-lite"/>
    </source>
</evidence>
<dbReference type="GO" id="GO:0043023">
    <property type="term" value="F:ribosomal large subunit binding"/>
    <property type="evidence" value="ECO:0007669"/>
    <property type="project" value="EnsemblFungi"/>
</dbReference>
<dbReference type="OMA" id="MFLEFFA"/>
<evidence type="ECO:0000259" key="8">
    <source>
        <dbReference type="Pfam" id="PF05670"/>
    </source>
</evidence>
<dbReference type="Pfam" id="PF05833">
    <property type="entry name" value="NFACT_N"/>
    <property type="match status" value="1"/>
</dbReference>
<sequence>MKQRISALDLQILAAELKTSLEGYRLNNIYNASDSNRQFLLRFNKPDSKLNVIVDCGLRIHLTEFTRPIPSAPSGFVMKLRKHLKSKRLTALRQVKNDRILVLQFADGLFFLVLEFFSAGNVILLDENRKIMSLQRIVHEHENIIGETYTMFDESLFHTADDTNATNITNKDFSEGLVKNWLDEVKQKYAVAASTILETSKNDKSHQKKKIKVMSIHKLLLSKEPHLSSDLLSKNLKMSKIDPSTSALDFENRVDDIIKLLNTTESEYHQLLNDNEHRVGYILDHENKNFNPKIDSNPDLEFIYETFHPFEPYVEEKDKASSHISEIPGYYNKTLDKFFSTIESSKYALRIQNQELQAKKKLDEAKLDNQKKLQALIDVQSSNEEKGHLIVANADLVEEAKSAIQGLVDQQMDWNTIEKLIKSEQKKHVKIAELIVLPLNLKENKFKMKLPLKTFDDDEQNDTSDEDDNSSSSFSESDSENASSSSDASDSDISDFETEESVQKEVPPKKRKTKRSSATSQPNEKMITVTIDLGFSAYANASEYFNAKKTSAEKQKRVEKNIEKAMKNIEEKVNTQLKKKLKESHEVLKKIRTPYFFEKYHWFISSEGYLVMMGKNDAETDQIYSKYIEDDDVFMSNNFGTKVWIKNPMKHEVPPNTLMQAGILCMSSSEAWSKKIASSAWWCNAKNVTKFDKFDKSVLPPGVFVLKDEKDQNTLPASQLVMGLGFLWKVKTSDNGDEDVKEFEGEQEELSLIDEEEENEEFRGNDSVVIPTDDDHTDSYDNNDSINIVAEIGNDLKDLDLNKDEVRIPEEEEEEFDNRTIATGLVENMNKNVRGKKGKLKKMQKKYADQDESERLLRLQALGTLRGLEKQQLREKEEIAKQQKREYKKAKREKQKEMQALKFTRNEKVKVNYQKPFTELKAVLTKDDKVVDIVPVFAPWPALLKYKYKVKIQPGSAKKTKTLSEILHFFMNRKVDTTLADKEIDWPNEHELIKTLKEQDLVLLLCVDKLKVTLPGKNDTSKKGNQKNGSKGKSKRK</sequence>
<dbReference type="GO" id="GO:1904678">
    <property type="term" value="F:alpha-aminoacyl-tRNA binding"/>
    <property type="evidence" value="ECO:0007669"/>
    <property type="project" value="EnsemblFungi"/>
</dbReference>
<feature type="domain" description="NFACT protein C-terminal" evidence="9">
    <location>
        <begin position="911"/>
        <end position="1013"/>
    </location>
</feature>
<dbReference type="InterPro" id="IPR051608">
    <property type="entry name" value="RQC_Subunit_NEMF"/>
</dbReference>
<evidence type="ECO:0000256" key="6">
    <source>
        <dbReference type="SAM" id="Coils"/>
    </source>
</evidence>
<dbReference type="GO" id="GO:0043043">
    <property type="term" value="P:peptide biosynthetic process"/>
    <property type="evidence" value="ECO:0007669"/>
    <property type="project" value="EnsemblFungi"/>
</dbReference>
<dbReference type="RefSeq" id="XP_003671360.2">
    <property type="nucleotide sequence ID" value="XM_003671312.2"/>
</dbReference>
<dbReference type="eggNOG" id="KOG2030">
    <property type="taxonomic scope" value="Eukaryota"/>
</dbReference>
<dbReference type="Gene3D" id="2.30.310.10">
    <property type="entry name" value="ibrinogen binding protein from staphylococcus aureus domain"/>
    <property type="match status" value="1"/>
</dbReference>
<dbReference type="GO" id="GO:0010494">
    <property type="term" value="C:cytoplasmic stress granule"/>
    <property type="evidence" value="ECO:0007669"/>
    <property type="project" value="EnsemblFungi"/>
</dbReference>
<feature type="compositionally biased region" description="Acidic residues" evidence="7">
    <location>
        <begin position="489"/>
        <end position="500"/>
    </location>
</feature>
<evidence type="ECO:0000256" key="1">
    <source>
        <dbReference type="ARBA" id="ARBA00004496"/>
    </source>
</evidence>
<dbReference type="GO" id="GO:0000049">
    <property type="term" value="F:tRNA binding"/>
    <property type="evidence" value="ECO:0007669"/>
    <property type="project" value="EnsemblFungi"/>
</dbReference>
<dbReference type="PANTHER" id="PTHR15239">
    <property type="entry name" value="NUCLEAR EXPORT MEDIATOR FACTOR NEMF"/>
    <property type="match status" value="1"/>
</dbReference>
<evidence type="ECO:0000256" key="5">
    <source>
        <dbReference type="ARBA" id="ARBA00070414"/>
    </source>
</evidence>
<comment type="subcellular location">
    <subcellularLocation>
        <location evidence="1">Cytoplasm</location>
    </subcellularLocation>
</comment>
<feature type="region of interest" description="Disordered" evidence="7">
    <location>
        <begin position="455"/>
        <end position="523"/>
    </location>
</feature>
<gene>
    <name evidence="10" type="primary">NDAI0G03400</name>
    <name evidence="10" type="ordered locus">NDAI_0G03400</name>
</gene>
<protein>
    <recommendedName>
        <fullName evidence="5">Ribosome quality control complex subunit 2</fullName>
    </recommendedName>
</protein>
<proteinExistence type="inferred from homology"/>
<dbReference type="GeneID" id="11495617"/>
<feature type="compositionally biased region" description="Low complexity" evidence="7">
    <location>
        <begin position="470"/>
        <end position="488"/>
    </location>
</feature>
<dbReference type="EMBL" id="HE580273">
    <property type="protein sequence ID" value="CCD26117.2"/>
    <property type="molecule type" value="Genomic_DNA"/>
</dbReference>
<dbReference type="Pfam" id="PF11923">
    <property type="entry name" value="NFACT-C"/>
    <property type="match status" value="1"/>
</dbReference>
<organism evidence="10 11">
    <name type="scientific">Naumovozyma dairenensis (strain ATCC 10597 / BCRC 20456 / CBS 421 / NBRC 0211 / NRRL Y-12639)</name>
    <name type="common">Saccharomyces dairenensis</name>
    <dbReference type="NCBI Taxonomy" id="1071378"/>
    <lineage>
        <taxon>Eukaryota</taxon>
        <taxon>Fungi</taxon>
        <taxon>Dikarya</taxon>
        <taxon>Ascomycota</taxon>
        <taxon>Saccharomycotina</taxon>
        <taxon>Saccharomycetes</taxon>
        <taxon>Saccharomycetales</taxon>
        <taxon>Saccharomycetaceae</taxon>
        <taxon>Naumovozyma</taxon>
    </lineage>
</organism>